<reference evidence="1 2" key="1">
    <citation type="journal article" date="2013" name="Genome Announc.">
        <title>Draft Genome Sequence of Staphylococcus simulans UMC-CNS-990, Isolated from a Case of Chronic Bovine Mastitis.</title>
        <authorList>
            <person name="Calcutt M.J."/>
            <person name="Foecking M.F."/>
            <person name="Hsieh H.Y."/>
            <person name="Perry J."/>
            <person name="Stewart G.C."/>
            <person name="Middleton J.R."/>
        </authorList>
    </citation>
    <scope>NUCLEOTIDE SEQUENCE [LARGE SCALE GENOMIC DNA]</scope>
    <source>
        <strain evidence="1 2">LRHMDP3</strain>
    </source>
</reference>
<gene>
    <name evidence="1" type="ORF">LRHMDP3_2905</name>
</gene>
<organism evidence="1 2">
    <name type="scientific">Lacticaseibacillus rhamnosus LRHMDP3</name>
    <dbReference type="NCBI Taxonomy" id="1203259"/>
    <lineage>
        <taxon>Bacteria</taxon>
        <taxon>Bacillati</taxon>
        <taxon>Bacillota</taxon>
        <taxon>Bacilli</taxon>
        <taxon>Lactobacillales</taxon>
        <taxon>Lactobacillaceae</taxon>
        <taxon>Lacticaseibacillus</taxon>
    </lineage>
</organism>
<proteinExistence type="predicted"/>
<evidence type="ECO:0000313" key="2">
    <source>
        <dbReference type="Proteomes" id="UP000009352"/>
    </source>
</evidence>
<name>A0AB33XQ84_LACRH</name>
<comment type="caution">
    <text evidence="1">The sequence shown here is derived from an EMBL/GenBank/DDBJ whole genome shotgun (WGS) entry which is preliminary data.</text>
</comment>
<dbReference type="Proteomes" id="UP000009352">
    <property type="component" value="Unassembled WGS sequence"/>
</dbReference>
<dbReference type="AlphaFoldDB" id="A0AB33XQ84"/>
<sequence>MDVIQLAQYRLAELNRYFGTFPFNNCALGVQTIAAATHD</sequence>
<accession>A0AB33XQ84</accession>
<evidence type="ECO:0000313" key="1">
    <source>
        <dbReference type="EMBL" id="EKS48391.1"/>
    </source>
</evidence>
<protein>
    <submittedName>
        <fullName evidence="1">Uncharacterized protein</fullName>
    </submittedName>
</protein>
<dbReference type="EMBL" id="AMQX01000033">
    <property type="protein sequence ID" value="EKS48391.1"/>
    <property type="molecule type" value="Genomic_DNA"/>
</dbReference>